<evidence type="ECO:0000256" key="1">
    <source>
        <dbReference type="ARBA" id="ARBA00000085"/>
    </source>
</evidence>
<dbReference type="SUPFAM" id="SSF55785">
    <property type="entry name" value="PYP-like sensor domain (PAS domain)"/>
    <property type="match status" value="1"/>
</dbReference>
<dbReference type="Pfam" id="PF00360">
    <property type="entry name" value="PHY"/>
    <property type="match status" value="1"/>
</dbReference>
<keyword evidence="9" id="KW-0157">Chromophore</keyword>
<evidence type="ECO:0000256" key="3">
    <source>
        <dbReference type="ARBA" id="ARBA00012438"/>
    </source>
</evidence>
<dbReference type="CDD" id="cd16921">
    <property type="entry name" value="HATPase_FilI-like"/>
    <property type="match status" value="1"/>
</dbReference>
<keyword evidence="15" id="KW-1185">Reference proteome</keyword>
<keyword evidence="11" id="KW-0175">Coiled coil</keyword>
<sequence>MLPNYGKEIPPYEEEINHIGLIQHYGVLLAIDPESLNVIYTSENLSDLFTIPANQLLGHSLTAIIPEKYLKKIIAQVPDEVGQILSKRVKVSDNGKTKYYPVLVHRNLDGYIIWEFETSPVAQGIEIAGILDRVQQSSQKIKANSSILSACEVMADEIKSLTHFDRVMIYQYDDQYNGKVVAEAREKNLSPLLGLHFPRQDTQACLDILELIWSRTIPHVSAQQFQIVSDRDLECDRSLDLTYTILRGCSSCHQEYLGNMGVSASLVLSLKKEGKLWGLVSCHHYSPKRISYQIQKTCEFLCQIFSADLSTKTEYEIYEHRVESNSVQSKLLAFMGRDRTFVDGLVNHKPNLLDLVNAEGAAILWNGTYTPTGIIPEEKEIRNLIKWLDKNQEKDIFSTQSLADIYPPAKSFNKSAVGLLALHISQHNYILWFRPEVLQTVSWAGNPNESYIETQNNDNDIQMSPRTSFDAWKEIVEGKSLPWKSYEIEAVRDLKQSLIHIILDRVDELSRLTQELERSNEELEKFAYIASHDLQEPLNLIASYVELLEMRYESLFDRDGKEFMGFVLEGVSHMQALIDDLLVYSRVGRNEQLFERVDLQASFDRTVSNLQLRISEIGATISHDPLPTISGDSVQLTQLLQNLISNGLKFHSDRPPQIHVGVRLEGQEWLLSVEDNGIGIEPEMSDRIFTIFQRLHTREEYPGTGIGLAICKKIVEFHGGRIWVVSQVGRGSTFYFTLPRLEA</sequence>
<dbReference type="EC" id="2.7.13.3" evidence="3"/>
<dbReference type="Pfam" id="PF08446">
    <property type="entry name" value="PAS_2"/>
    <property type="match status" value="1"/>
</dbReference>
<dbReference type="SUPFAM" id="SSF55874">
    <property type="entry name" value="ATPase domain of HSP90 chaperone/DNA topoisomerase II/histidine kinase"/>
    <property type="match status" value="1"/>
</dbReference>
<evidence type="ECO:0000259" key="13">
    <source>
        <dbReference type="PROSITE" id="PS50109"/>
    </source>
</evidence>
<comment type="similarity">
    <text evidence="2">In the N-terminal section; belongs to the phytochrome family.</text>
</comment>
<dbReference type="Gene3D" id="1.10.287.130">
    <property type="match status" value="1"/>
</dbReference>
<evidence type="ECO:0000256" key="6">
    <source>
        <dbReference type="ARBA" id="ARBA00022606"/>
    </source>
</evidence>
<evidence type="ECO:0000256" key="7">
    <source>
        <dbReference type="ARBA" id="ARBA00022679"/>
    </source>
</evidence>
<feature type="domain" description="Phytochrome chromophore attachment site" evidence="12">
    <location>
        <begin position="146"/>
        <end position="303"/>
    </location>
</feature>
<dbReference type="GO" id="GO:0005524">
    <property type="term" value="F:ATP binding"/>
    <property type="evidence" value="ECO:0007669"/>
    <property type="project" value="UniProtKB-KW"/>
</dbReference>
<dbReference type="Gene3D" id="3.30.565.10">
    <property type="entry name" value="Histidine kinase-like ATPase, C-terminal domain"/>
    <property type="match status" value="1"/>
</dbReference>
<evidence type="ECO:0000256" key="5">
    <source>
        <dbReference type="ARBA" id="ARBA00022553"/>
    </source>
</evidence>
<keyword evidence="6" id="KW-0716">Sensory transduction</keyword>
<feature type="coiled-coil region" evidence="11">
    <location>
        <begin position="502"/>
        <end position="529"/>
    </location>
</feature>
<dbReference type="PANTHER" id="PTHR43304">
    <property type="entry name" value="PHYTOCHROME-LIKE PROTEIN CPH1"/>
    <property type="match status" value="1"/>
</dbReference>
<keyword evidence="14" id="KW-0547">Nucleotide-binding</keyword>
<proteinExistence type="inferred from homology"/>
<dbReference type="InterPro" id="IPR036097">
    <property type="entry name" value="HisK_dim/P_sf"/>
</dbReference>
<dbReference type="Gene3D" id="3.30.450.270">
    <property type="match status" value="1"/>
</dbReference>
<keyword evidence="14" id="KW-0067">ATP-binding</keyword>
<dbReference type="PRINTS" id="PR01033">
    <property type="entry name" value="PHYTOCHROME"/>
</dbReference>
<dbReference type="InterPro" id="IPR001294">
    <property type="entry name" value="Phytochrome"/>
</dbReference>
<dbReference type="PROSITE" id="PS50109">
    <property type="entry name" value="HIS_KIN"/>
    <property type="match status" value="1"/>
</dbReference>
<dbReference type="SMART" id="SM00065">
    <property type="entry name" value="GAF"/>
    <property type="match status" value="1"/>
</dbReference>
<dbReference type="PROSITE" id="PS50046">
    <property type="entry name" value="PHYTOCHROME_2"/>
    <property type="match status" value="1"/>
</dbReference>
<keyword evidence="5" id="KW-0597">Phosphoprotein</keyword>
<evidence type="ECO:0000313" key="15">
    <source>
        <dbReference type="Proteomes" id="UP001232992"/>
    </source>
</evidence>
<protein>
    <recommendedName>
        <fullName evidence="3">histidine kinase</fullName>
        <ecNumber evidence="3">2.7.13.3</ecNumber>
    </recommendedName>
</protein>
<feature type="domain" description="Histidine kinase" evidence="13">
    <location>
        <begin position="529"/>
        <end position="742"/>
    </location>
</feature>
<dbReference type="Pfam" id="PF01590">
    <property type="entry name" value="GAF"/>
    <property type="match status" value="1"/>
</dbReference>
<dbReference type="InterPro" id="IPR003661">
    <property type="entry name" value="HisK_dim/P_dom"/>
</dbReference>
<comment type="caution">
    <text evidence="14">The sequence shown here is derived from an EMBL/GenBank/DDBJ whole genome shotgun (WGS) entry which is preliminary data.</text>
</comment>
<dbReference type="InterPro" id="IPR036890">
    <property type="entry name" value="HATPase_C_sf"/>
</dbReference>
<dbReference type="InterPro" id="IPR003594">
    <property type="entry name" value="HATPase_dom"/>
</dbReference>
<evidence type="ECO:0000256" key="9">
    <source>
        <dbReference type="ARBA" id="ARBA00022991"/>
    </source>
</evidence>
<dbReference type="InterPro" id="IPR052162">
    <property type="entry name" value="Sensor_kinase/Photoreceptor"/>
</dbReference>
<evidence type="ECO:0000313" key="14">
    <source>
        <dbReference type="EMBL" id="MDJ1182504.1"/>
    </source>
</evidence>
<dbReference type="EMBL" id="JAQOSQ010000003">
    <property type="protein sequence ID" value="MDJ1182504.1"/>
    <property type="molecule type" value="Genomic_DNA"/>
</dbReference>
<dbReference type="SMART" id="SM00387">
    <property type="entry name" value="HATPase_c"/>
    <property type="match status" value="1"/>
</dbReference>
<evidence type="ECO:0000256" key="4">
    <source>
        <dbReference type="ARBA" id="ARBA00022543"/>
    </source>
</evidence>
<dbReference type="InterPro" id="IPR029016">
    <property type="entry name" value="GAF-like_dom_sf"/>
</dbReference>
<evidence type="ECO:0000256" key="8">
    <source>
        <dbReference type="ARBA" id="ARBA00022777"/>
    </source>
</evidence>
<accession>A0ABT7BTJ3</accession>
<keyword evidence="10" id="KW-0675">Receptor</keyword>
<dbReference type="SMART" id="SM00388">
    <property type="entry name" value="HisKA"/>
    <property type="match status" value="1"/>
</dbReference>
<dbReference type="RefSeq" id="WP_283757156.1">
    <property type="nucleotide sequence ID" value="NZ_JAQOSQ010000003.1"/>
</dbReference>
<dbReference type="SUPFAM" id="SSF47384">
    <property type="entry name" value="Homodimeric domain of signal transducing histidine kinase"/>
    <property type="match status" value="1"/>
</dbReference>
<dbReference type="CDD" id="cd00082">
    <property type="entry name" value="HisKA"/>
    <property type="match status" value="1"/>
</dbReference>
<keyword evidence="7" id="KW-0808">Transferase</keyword>
<evidence type="ECO:0000256" key="11">
    <source>
        <dbReference type="SAM" id="Coils"/>
    </source>
</evidence>
<dbReference type="InterPro" id="IPR005467">
    <property type="entry name" value="His_kinase_dom"/>
</dbReference>
<dbReference type="InterPro" id="IPR035965">
    <property type="entry name" value="PAS-like_dom_sf"/>
</dbReference>
<dbReference type="Gene3D" id="3.30.450.40">
    <property type="match status" value="1"/>
</dbReference>
<evidence type="ECO:0000256" key="10">
    <source>
        <dbReference type="ARBA" id="ARBA00023170"/>
    </source>
</evidence>
<dbReference type="InterPro" id="IPR016132">
    <property type="entry name" value="Phyto_chromo_attachment"/>
</dbReference>
<dbReference type="InterPro" id="IPR013515">
    <property type="entry name" value="Phytochrome_cen-reg"/>
</dbReference>
<dbReference type="InterPro" id="IPR043150">
    <property type="entry name" value="Phytochrome_PHY_sf"/>
</dbReference>
<dbReference type="Gene3D" id="3.30.450.20">
    <property type="entry name" value="PAS domain"/>
    <property type="match status" value="1"/>
</dbReference>
<dbReference type="Proteomes" id="UP001232992">
    <property type="component" value="Unassembled WGS sequence"/>
</dbReference>
<evidence type="ECO:0000259" key="12">
    <source>
        <dbReference type="PROSITE" id="PS50046"/>
    </source>
</evidence>
<evidence type="ECO:0000256" key="2">
    <source>
        <dbReference type="ARBA" id="ARBA00006402"/>
    </source>
</evidence>
<comment type="catalytic activity">
    <reaction evidence="1">
        <text>ATP + protein L-histidine = ADP + protein N-phospho-L-histidine.</text>
        <dbReference type="EC" id="2.7.13.3"/>
    </reaction>
</comment>
<gene>
    <name evidence="14" type="ORF">PMH09_04785</name>
</gene>
<dbReference type="InterPro" id="IPR003018">
    <property type="entry name" value="GAF"/>
</dbReference>
<reference evidence="14 15" key="1">
    <citation type="submission" date="2023-01" db="EMBL/GenBank/DDBJ databases">
        <title>Novel diversity within Roseofilum (Cyanobacteria; Desertifilaceae) from marine benthic mats with descriptions of four novel species.</title>
        <authorList>
            <person name="Wang Y."/>
            <person name="Berthold D.E."/>
            <person name="Hu J."/>
            <person name="Lefler F.W."/>
            <person name="Laughinghouse H.D. IV."/>
        </authorList>
    </citation>
    <scope>NUCLEOTIDE SEQUENCE [LARGE SCALE GENOMIC DNA]</scope>
    <source>
        <strain evidence="14 15">BLCC-M143</strain>
    </source>
</reference>
<keyword evidence="4" id="KW-0600">Photoreceptor protein</keyword>
<dbReference type="SUPFAM" id="SSF55781">
    <property type="entry name" value="GAF domain-like"/>
    <property type="match status" value="2"/>
</dbReference>
<dbReference type="Pfam" id="PF00512">
    <property type="entry name" value="HisKA"/>
    <property type="match status" value="1"/>
</dbReference>
<dbReference type="PANTHER" id="PTHR43304:SF1">
    <property type="entry name" value="PAC DOMAIN-CONTAINING PROTEIN"/>
    <property type="match status" value="1"/>
</dbReference>
<keyword evidence="8" id="KW-0418">Kinase</keyword>
<dbReference type="Pfam" id="PF02518">
    <property type="entry name" value="HATPase_c"/>
    <property type="match status" value="1"/>
</dbReference>
<name>A0ABT7BTJ3_9CYAN</name>
<organism evidence="14 15">
    <name type="scientific">Roseofilum casamattae BLCC-M143</name>
    <dbReference type="NCBI Taxonomy" id="3022442"/>
    <lineage>
        <taxon>Bacteria</taxon>
        <taxon>Bacillati</taxon>
        <taxon>Cyanobacteriota</taxon>
        <taxon>Cyanophyceae</taxon>
        <taxon>Desertifilales</taxon>
        <taxon>Desertifilaceae</taxon>
        <taxon>Roseofilum</taxon>
        <taxon>Roseofilum casamattae</taxon>
    </lineage>
</organism>
<dbReference type="InterPro" id="IPR013654">
    <property type="entry name" value="PAS_2"/>
</dbReference>